<evidence type="ECO:0000256" key="2">
    <source>
        <dbReference type="SAM" id="Phobius"/>
    </source>
</evidence>
<name>A0A3P7HYE2_STRVU</name>
<accession>A0A3P7HYE2</accession>
<reference evidence="3 4" key="1">
    <citation type="submission" date="2018-11" db="EMBL/GenBank/DDBJ databases">
        <authorList>
            <consortium name="Pathogen Informatics"/>
        </authorList>
    </citation>
    <scope>NUCLEOTIDE SEQUENCE [LARGE SCALE GENOMIC DNA]</scope>
</reference>
<keyword evidence="2" id="KW-1133">Transmembrane helix</keyword>
<keyword evidence="2" id="KW-0472">Membrane</keyword>
<feature type="region of interest" description="Disordered" evidence="1">
    <location>
        <begin position="100"/>
        <end position="127"/>
    </location>
</feature>
<evidence type="ECO:0000256" key="1">
    <source>
        <dbReference type="SAM" id="MobiDB-lite"/>
    </source>
</evidence>
<dbReference type="OrthoDB" id="10614123at2759"/>
<sequence>MTYGCKTCSVPETSVETLIIEEDLTNQNLYLTSFDLENIKNGEKNGDAGGGVRIRPADYEPFERTQVDILLFVIIAVGATILVCLIVPAAIYVVKNRKTDMKAKMPKKKGRKSEGGKTPTSASAGKK</sequence>
<organism evidence="3 4">
    <name type="scientific">Strongylus vulgaris</name>
    <name type="common">Blood worm</name>
    <dbReference type="NCBI Taxonomy" id="40348"/>
    <lineage>
        <taxon>Eukaryota</taxon>
        <taxon>Metazoa</taxon>
        <taxon>Ecdysozoa</taxon>
        <taxon>Nematoda</taxon>
        <taxon>Chromadorea</taxon>
        <taxon>Rhabditida</taxon>
        <taxon>Rhabditina</taxon>
        <taxon>Rhabditomorpha</taxon>
        <taxon>Strongyloidea</taxon>
        <taxon>Strongylidae</taxon>
        <taxon>Strongylus</taxon>
    </lineage>
</organism>
<keyword evidence="4" id="KW-1185">Reference proteome</keyword>
<keyword evidence="2" id="KW-0812">Transmembrane</keyword>
<evidence type="ECO:0000313" key="3">
    <source>
        <dbReference type="EMBL" id="VDM66081.1"/>
    </source>
</evidence>
<dbReference type="AlphaFoldDB" id="A0A3P7HYE2"/>
<protein>
    <submittedName>
        <fullName evidence="3">Uncharacterized protein</fullName>
    </submittedName>
</protein>
<proteinExistence type="predicted"/>
<gene>
    <name evidence="3" type="ORF">SVUK_LOCUS1079</name>
</gene>
<feature type="transmembrane region" description="Helical" evidence="2">
    <location>
        <begin position="69"/>
        <end position="94"/>
    </location>
</feature>
<feature type="compositionally biased region" description="Polar residues" evidence="1">
    <location>
        <begin position="118"/>
        <end position="127"/>
    </location>
</feature>
<dbReference type="EMBL" id="UYYB01002019">
    <property type="protein sequence ID" value="VDM66081.1"/>
    <property type="molecule type" value="Genomic_DNA"/>
</dbReference>
<evidence type="ECO:0000313" key="4">
    <source>
        <dbReference type="Proteomes" id="UP000270094"/>
    </source>
</evidence>
<dbReference type="Proteomes" id="UP000270094">
    <property type="component" value="Unassembled WGS sequence"/>
</dbReference>